<evidence type="ECO:0000313" key="6">
    <source>
        <dbReference type="Proteomes" id="UP000266673"/>
    </source>
</evidence>
<proteinExistence type="predicted"/>
<dbReference type="InterPro" id="IPR033162">
    <property type="entry name" value="TBCD"/>
</dbReference>
<dbReference type="Gene3D" id="1.25.10.10">
    <property type="entry name" value="Leucine-rich Repeat Variant"/>
    <property type="match status" value="2"/>
</dbReference>
<dbReference type="STRING" id="44941.A0A397VG56"/>
<feature type="repeat" description="HEAT" evidence="2">
    <location>
        <begin position="406"/>
        <end position="443"/>
    </location>
</feature>
<evidence type="ECO:0000256" key="1">
    <source>
        <dbReference type="ARBA" id="ARBA00023186"/>
    </source>
</evidence>
<feature type="domain" description="Tubulin-folding cofactor D ARM repeats" evidence="4">
    <location>
        <begin position="335"/>
        <end position="585"/>
    </location>
</feature>
<dbReference type="InterPro" id="IPR021133">
    <property type="entry name" value="HEAT_type_2"/>
</dbReference>
<dbReference type="PROSITE" id="PS50077">
    <property type="entry name" value="HEAT_REPEAT"/>
    <property type="match status" value="1"/>
</dbReference>
<dbReference type="InterPro" id="IPR011989">
    <property type="entry name" value="ARM-like"/>
</dbReference>
<name>A0A397VG56_9GLOM</name>
<dbReference type="GO" id="GO:0007023">
    <property type="term" value="P:post-chaperonin tubulin folding pathway"/>
    <property type="evidence" value="ECO:0007669"/>
    <property type="project" value="InterPro"/>
</dbReference>
<dbReference type="InterPro" id="IPR016024">
    <property type="entry name" value="ARM-type_fold"/>
</dbReference>
<dbReference type="Pfam" id="PF12612">
    <property type="entry name" value="TFCD_C"/>
    <property type="match status" value="1"/>
</dbReference>
<feature type="domain" description="Tubulin-folding cofactor D C-terminal" evidence="3">
    <location>
        <begin position="936"/>
        <end position="1131"/>
    </location>
</feature>
<dbReference type="Pfam" id="PF25767">
    <property type="entry name" value="ARM_TBCD_2nd"/>
    <property type="match status" value="1"/>
</dbReference>
<dbReference type="SUPFAM" id="SSF48371">
    <property type="entry name" value="ARM repeat"/>
    <property type="match status" value="1"/>
</dbReference>
<reference evidence="5 6" key="1">
    <citation type="submission" date="2018-06" db="EMBL/GenBank/DDBJ databases">
        <title>Comparative genomics reveals the genomic features of Rhizophagus irregularis, R. cerebriforme, R. diaphanum and Gigaspora rosea, and their symbiotic lifestyle signature.</title>
        <authorList>
            <person name="Morin E."/>
            <person name="San Clemente H."/>
            <person name="Chen E.C.H."/>
            <person name="De La Providencia I."/>
            <person name="Hainaut M."/>
            <person name="Kuo A."/>
            <person name="Kohler A."/>
            <person name="Murat C."/>
            <person name="Tang N."/>
            <person name="Roy S."/>
            <person name="Loubradou J."/>
            <person name="Henrissat B."/>
            <person name="Grigoriev I.V."/>
            <person name="Corradi N."/>
            <person name="Roux C."/>
            <person name="Martin F.M."/>
        </authorList>
    </citation>
    <scope>NUCLEOTIDE SEQUENCE [LARGE SCALE GENOMIC DNA]</scope>
    <source>
        <strain evidence="5 6">DAOM 194757</strain>
    </source>
</reference>
<dbReference type="InterPro" id="IPR022577">
    <property type="entry name" value="TBCD_C"/>
</dbReference>
<dbReference type="PANTHER" id="PTHR12658">
    <property type="entry name" value="BETA-TUBULIN COFACTOR D"/>
    <property type="match status" value="1"/>
</dbReference>
<dbReference type="GO" id="GO:0007021">
    <property type="term" value="P:tubulin complex assembly"/>
    <property type="evidence" value="ECO:0007669"/>
    <property type="project" value="InterPro"/>
</dbReference>
<protein>
    <submittedName>
        <fullName evidence="5">Armadillo-type protein</fullName>
    </submittedName>
</protein>
<dbReference type="PANTHER" id="PTHR12658:SF0">
    <property type="entry name" value="TUBULIN-SPECIFIC CHAPERONE D"/>
    <property type="match status" value="1"/>
</dbReference>
<evidence type="ECO:0000259" key="4">
    <source>
        <dbReference type="Pfam" id="PF25767"/>
    </source>
</evidence>
<dbReference type="Proteomes" id="UP000266673">
    <property type="component" value="Unassembled WGS sequence"/>
</dbReference>
<organism evidence="5 6">
    <name type="scientific">Gigaspora rosea</name>
    <dbReference type="NCBI Taxonomy" id="44941"/>
    <lineage>
        <taxon>Eukaryota</taxon>
        <taxon>Fungi</taxon>
        <taxon>Fungi incertae sedis</taxon>
        <taxon>Mucoromycota</taxon>
        <taxon>Glomeromycotina</taxon>
        <taxon>Glomeromycetes</taxon>
        <taxon>Diversisporales</taxon>
        <taxon>Gigasporaceae</taxon>
        <taxon>Gigaspora</taxon>
    </lineage>
</organism>
<keyword evidence="6" id="KW-1185">Reference proteome</keyword>
<dbReference type="InterPro" id="IPR058033">
    <property type="entry name" value="ARM_TBCD_2nd"/>
</dbReference>
<dbReference type="GO" id="GO:0005096">
    <property type="term" value="F:GTPase activator activity"/>
    <property type="evidence" value="ECO:0007669"/>
    <property type="project" value="InterPro"/>
</dbReference>
<keyword evidence="1" id="KW-0143">Chaperone</keyword>
<dbReference type="AlphaFoldDB" id="A0A397VG56"/>
<evidence type="ECO:0000256" key="2">
    <source>
        <dbReference type="PROSITE-ProRule" id="PRU00103"/>
    </source>
</evidence>
<gene>
    <name evidence="5" type="ORF">C2G38_2015188</name>
</gene>
<dbReference type="EMBL" id="QKWP01000396">
    <property type="protein sequence ID" value="RIB20821.1"/>
    <property type="molecule type" value="Genomic_DNA"/>
</dbReference>
<evidence type="ECO:0000259" key="3">
    <source>
        <dbReference type="Pfam" id="PF12612"/>
    </source>
</evidence>
<sequence length="1240" mass="141541">MNEHDHPHELFVYFKMQMEYEIIEKIGESGDDNCIKESSHFEQATEFLSQLTTLLRDQVTTLVNDAHQIETNNDDDTKQERILANLIDLINPYQEQPFLLDPHLENMVKPIIELLRTYIKTTNVQGFKFSKDAQSKPDFIQVPKKIKRLFILLYYMMKIRGYKTIVKFFTHEVSDLEPTFYFMAAQSPQDYTGWETRYVLLIWLSLICMIPFDLKTVDSLAVAEENKFPLMNHMIELSKFYLKATGKERDGAAVLLSRLLTRRDIAELYLADYIKWTQDDLGNDKDVFAIIGILTSLCAIYKLGQRQTLLPTLESVWPCLNVLEGNQLFANNTLFRKMFVKLAQRIGLCYLKPKVASWRYQRGSRSLKDNLEVLSKATTIDPSNVHQSLENEKDEDEEVPQQLEEIMEILLNGLRSKDTVVRWSAAKGIGRIAQRLPRELADDVIGSLFELFSENTYTNNGVLEFSAVSDHTWHGVCLAIAELARRGLLLPERLSEVIPWITKALKFDQKRGSHSIGAHVRDAACYVCWSFARAYAPEIIAPYVEELANNLVVVSVFDREVNVRRASSAAFQENVGRQGIFPHGIEIITTADYFTVGNRVNAFLDISVKIAEFVEYRYHLIDHLSKQTISNWDKSMRVLGSKALHNLTHLDLDYFINNVLPFLIPQALSPEAFTRHGALLAIGEICLAWSNLQKDDKSWIECHKDLIMNIANIIESLPEKVFSDFGSEVTVQAAVSHIASLAKAGWPVTDEVLKKWKSIVYDLLSRKDEAALVNTNINLYINILNYFCTYIDYCHPSKNVHARKGFTLALGVIPYNKIPECLDCAIDSLILSTKIQETKVWNDPETRRNAIISLATICKKLGYSVKRVISKPIFDKIINAYFMGLEDYSTDQRGDVGSWVREACMNGFSEICSLIALLDLNEPDCEPWLSDELSIKIFSNLLKQSVERIDKIRSCAGRILLKFLYMKASSGNKEVYLFNLPDREILQSILPKDEEIYWASPSELYPKMIKLLTLKEYRFNLLVGLVIAAGGINESLVRYSSSTLLDFANKLPITSMPLKDSSLSLLDFANELLNIFHQNEKQDRISIPLLEVLDLLFESGTLQKLDSNSFSFIDLFECVKKEFSGTRDIRKLTVCIRVFCGMTSLGGIVRNRSLYQLLSLLVHSFPKIRRLTADQLYLTLSGSVEDESEEILKIEDILVNTDWDTPVSQLKELRNQLYPLLGLKKPNFKPSNTNTTSSTS</sequence>
<comment type="caution">
    <text evidence="5">The sequence shown here is derived from an EMBL/GenBank/DDBJ whole genome shotgun (WGS) entry which is preliminary data.</text>
</comment>
<evidence type="ECO:0000313" key="5">
    <source>
        <dbReference type="EMBL" id="RIB20821.1"/>
    </source>
</evidence>
<dbReference type="Pfam" id="PF23579">
    <property type="entry name" value="ARM_TBCD"/>
    <property type="match status" value="1"/>
</dbReference>
<dbReference type="GO" id="GO:0048487">
    <property type="term" value="F:beta-tubulin binding"/>
    <property type="evidence" value="ECO:0007669"/>
    <property type="project" value="InterPro"/>
</dbReference>
<dbReference type="GO" id="GO:0000226">
    <property type="term" value="P:microtubule cytoskeleton organization"/>
    <property type="evidence" value="ECO:0007669"/>
    <property type="project" value="TreeGrafter"/>
</dbReference>
<accession>A0A397VG56</accession>
<dbReference type="OrthoDB" id="10253476at2759"/>